<dbReference type="InterPro" id="IPR014238">
    <property type="entry name" value="Spore_YlmC/YmxH"/>
</dbReference>
<accession>A0A9D1J821</accession>
<evidence type="ECO:0000259" key="1">
    <source>
        <dbReference type="Pfam" id="PF05239"/>
    </source>
</evidence>
<dbReference type="Gene3D" id="2.30.30.240">
    <property type="entry name" value="PRC-barrel domain"/>
    <property type="match status" value="1"/>
</dbReference>
<dbReference type="InterPro" id="IPR011033">
    <property type="entry name" value="PRC_barrel-like_sf"/>
</dbReference>
<protein>
    <submittedName>
        <fullName evidence="2">YlmC/YmxH family sporulation protein</fullName>
    </submittedName>
</protein>
<dbReference type="InterPro" id="IPR027275">
    <property type="entry name" value="PRC-brl_dom"/>
</dbReference>
<dbReference type="AlphaFoldDB" id="A0A9D1J821"/>
<feature type="domain" description="PRC-barrel" evidence="1">
    <location>
        <begin position="2"/>
        <end position="72"/>
    </location>
</feature>
<name>A0A9D1J821_9BACT</name>
<dbReference type="PANTHER" id="PTHR40061:SF1">
    <property type="entry name" value="SPORULATION PROTEIN YLMC-RELATED"/>
    <property type="match status" value="1"/>
</dbReference>
<proteinExistence type="predicted"/>
<gene>
    <name evidence="2" type="ORF">IAC95_03690</name>
</gene>
<evidence type="ECO:0000313" key="2">
    <source>
        <dbReference type="EMBL" id="HIR65963.1"/>
    </source>
</evidence>
<dbReference type="Proteomes" id="UP000824200">
    <property type="component" value="Unassembled WGS sequence"/>
</dbReference>
<evidence type="ECO:0000313" key="3">
    <source>
        <dbReference type="Proteomes" id="UP000824200"/>
    </source>
</evidence>
<organism evidence="2 3">
    <name type="scientific">Candidatus Fimimonas gallinarum</name>
    <dbReference type="NCBI Taxonomy" id="2840821"/>
    <lineage>
        <taxon>Bacteria</taxon>
        <taxon>Pseudomonadati</taxon>
        <taxon>Myxococcota</taxon>
        <taxon>Myxococcia</taxon>
        <taxon>Myxococcales</taxon>
        <taxon>Cystobacterineae</taxon>
        <taxon>Myxococcaceae</taxon>
        <taxon>Myxococcaceae incertae sedis</taxon>
        <taxon>Candidatus Fimimonas</taxon>
    </lineage>
</organism>
<dbReference type="SUPFAM" id="SSF50346">
    <property type="entry name" value="PRC-barrel domain"/>
    <property type="match status" value="1"/>
</dbReference>
<reference evidence="2" key="2">
    <citation type="journal article" date="2021" name="PeerJ">
        <title>Extensive microbial diversity within the chicken gut microbiome revealed by metagenomics and culture.</title>
        <authorList>
            <person name="Gilroy R."/>
            <person name="Ravi A."/>
            <person name="Getino M."/>
            <person name="Pursley I."/>
            <person name="Horton D.L."/>
            <person name="Alikhan N.F."/>
            <person name="Baker D."/>
            <person name="Gharbi K."/>
            <person name="Hall N."/>
            <person name="Watson M."/>
            <person name="Adriaenssens E.M."/>
            <person name="Foster-Nyarko E."/>
            <person name="Jarju S."/>
            <person name="Secka A."/>
            <person name="Antonio M."/>
            <person name="Oren A."/>
            <person name="Chaudhuri R.R."/>
            <person name="La Ragione R."/>
            <person name="Hildebrand F."/>
            <person name="Pallen M.J."/>
        </authorList>
    </citation>
    <scope>NUCLEOTIDE SEQUENCE</scope>
    <source>
        <strain evidence="2">CHK121-14286</strain>
    </source>
</reference>
<dbReference type="EMBL" id="DVHL01000029">
    <property type="protein sequence ID" value="HIR65963.1"/>
    <property type="molecule type" value="Genomic_DNA"/>
</dbReference>
<dbReference type="NCBIfam" id="TIGR02888">
    <property type="entry name" value="spore_YlmC_YmxH"/>
    <property type="match status" value="1"/>
</dbReference>
<sequence>MEISYNELRCKEVVNLQNGAKMGKIVDLIFDSNGKNVLGVVVPGIRKLFKNAEDIFVPWCNISKIGDDVILVSLNMHALTNVTRVNEKATNCDVCKDDFIE</sequence>
<comment type="caution">
    <text evidence="2">The sequence shown here is derived from an EMBL/GenBank/DDBJ whole genome shotgun (WGS) entry which is preliminary data.</text>
</comment>
<reference evidence="2" key="1">
    <citation type="submission" date="2020-10" db="EMBL/GenBank/DDBJ databases">
        <authorList>
            <person name="Gilroy R."/>
        </authorList>
    </citation>
    <scope>NUCLEOTIDE SEQUENCE</scope>
    <source>
        <strain evidence="2">CHK121-14286</strain>
    </source>
</reference>
<dbReference type="Pfam" id="PF05239">
    <property type="entry name" value="PRC"/>
    <property type="match status" value="1"/>
</dbReference>
<dbReference type="PANTHER" id="PTHR40061">
    <property type="entry name" value="SPORULATION PROTEIN YLMC-RELATED"/>
    <property type="match status" value="1"/>
</dbReference>